<accession>A0A940DHK2</accession>
<reference evidence="2" key="1">
    <citation type="submission" date="2020-10" db="EMBL/GenBank/DDBJ databases">
        <authorList>
            <person name="Gilroy R."/>
        </authorList>
    </citation>
    <scope>NUCLEOTIDE SEQUENCE</scope>
    <source>
        <strain evidence="2">517</strain>
    </source>
</reference>
<keyword evidence="1" id="KW-0472">Membrane</keyword>
<feature type="transmembrane region" description="Helical" evidence="1">
    <location>
        <begin position="52"/>
        <end position="80"/>
    </location>
</feature>
<proteinExistence type="predicted"/>
<dbReference type="AlphaFoldDB" id="A0A940DHK2"/>
<dbReference type="EMBL" id="JADINF010000153">
    <property type="protein sequence ID" value="MBO8424559.1"/>
    <property type="molecule type" value="Genomic_DNA"/>
</dbReference>
<reference evidence="2" key="2">
    <citation type="journal article" date="2021" name="PeerJ">
        <title>Extensive microbial diversity within the chicken gut microbiome revealed by metagenomics and culture.</title>
        <authorList>
            <person name="Gilroy R."/>
            <person name="Ravi A."/>
            <person name="Getino M."/>
            <person name="Pursley I."/>
            <person name="Horton D.L."/>
            <person name="Alikhan N.F."/>
            <person name="Baker D."/>
            <person name="Gharbi K."/>
            <person name="Hall N."/>
            <person name="Watson M."/>
            <person name="Adriaenssens E.M."/>
            <person name="Foster-Nyarko E."/>
            <person name="Jarju S."/>
            <person name="Secka A."/>
            <person name="Antonio M."/>
            <person name="Oren A."/>
            <person name="Chaudhuri R.R."/>
            <person name="La Ragione R."/>
            <person name="Hildebrand F."/>
            <person name="Pallen M.J."/>
        </authorList>
    </citation>
    <scope>NUCLEOTIDE SEQUENCE</scope>
    <source>
        <strain evidence="2">517</strain>
    </source>
</reference>
<evidence type="ECO:0000256" key="1">
    <source>
        <dbReference type="SAM" id="Phobius"/>
    </source>
</evidence>
<protein>
    <submittedName>
        <fullName evidence="2">DUF5058 family protein</fullName>
    </submittedName>
</protein>
<keyword evidence="1" id="KW-1133">Transmembrane helix</keyword>
<feature type="transmembrane region" description="Helical" evidence="1">
    <location>
        <begin position="108"/>
        <end position="130"/>
    </location>
</feature>
<name>A0A940DHK2_9FIRM</name>
<organism evidence="2 3">
    <name type="scientific">Candidatus Stercoripulliclostridium pullicola</name>
    <dbReference type="NCBI Taxonomy" id="2840953"/>
    <lineage>
        <taxon>Bacteria</taxon>
        <taxon>Bacillati</taxon>
        <taxon>Bacillota</taxon>
        <taxon>Clostridia</taxon>
        <taxon>Eubacteriales</taxon>
        <taxon>Candidatus Stercoripulliclostridium</taxon>
    </lineage>
</organism>
<evidence type="ECO:0000313" key="3">
    <source>
        <dbReference type="Proteomes" id="UP000727857"/>
    </source>
</evidence>
<evidence type="ECO:0000313" key="2">
    <source>
        <dbReference type="EMBL" id="MBO8424559.1"/>
    </source>
</evidence>
<comment type="caution">
    <text evidence="2">The sequence shown here is derived from an EMBL/GenBank/DDBJ whole genome shotgun (WGS) entry which is preliminary data.</text>
</comment>
<feature type="transmembrane region" description="Helical" evidence="1">
    <location>
        <begin position="194"/>
        <end position="214"/>
    </location>
</feature>
<dbReference type="Pfam" id="PF16481">
    <property type="entry name" value="DUF5058"/>
    <property type="match status" value="1"/>
</dbReference>
<keyword evidence="1" id="KW-0812">Transmembrane</keyword>
<feature type="transmembrane region" description="Helical" evidence="1">
    <location>
        <begin position="151"/>
        <end position="174"/>
    </location>
</feature>
<feature type="transmembrane region" description="Helical" evidence="1">
    <location>
        <begin position="6"/>
        <end position="31"/>
    </location>
</feature>
<sequence>MPESFVSIYVLGAIIAAIIIAMSVVFLVKAARRAKAIGMDKKIVTETIKNSALFSIIPSIPIVIGIGIMMQFLGLAIPWIRLSVIGALQYEILAMDQAGVTTATDNTAIATACVVMTISIITGPLFNAIFYKKYQNKLLELQEKNERKMNAITGALLGGMLAGIMSAIIMGGFFGINAPVTDASGITTYGEITLITLAASVILMGLCGVILLVFKQKWIESYALPISILGSLAIAFAFIPVFA</sequence>
<dbReference type="InterPro" id="IPR032479">
    <property type="entry name" value="DUF5058"/>
</dbReference>
<feature type="transmembrane region" description="Helical" evidence="1">
    <location>
        <begin position="221"/>
        <end position="242"/>
    </location>
</feature>
<gene>
    <name evidence="2" type="ORF">IAB16_06025</name>
</gene>
<dbReference type="Proteomes" id="UP000727857">
    <property type="component" value="Unassembled WGS sequence"/>
</dbReference>